<dbReference type="SUPFAM" id="SSF159501">
    <property type="entry name" value="EreA/ChaN-like"/>
    <property type="match status" value="1"/>
</dbReference>
<dbReference type="RefSeq" id="WP_092769696.1">
    <property type="nucleotide sequence ID" value="NZ_FOHS01000002.1"/>
</dbReference>
<protein>
    <submittedName>
        <fullName evidence="1">Uncharacterized protein</fullName>
    </submittedName>
</protein>
<gene>
    <name evidence="1" type="ORF">SAMN04487998_1325</name>
</gene>
<evidence type="ECO:0000313" key="2">
    <source>
        <dbReference type="Proteomes" id="UP000198697"/>
    </source>
</evidence>
<dbReference type="EMBL" id="FOHS01000002">
    <property type="protein sequence ID" value="SET29254.1"/>
    <property type="molecule type" value="Genomic_DNA"/>
</dbReference>
<proteinExistence type="predicted"/>
<sequence>MVPRYDVFVSGEAHNNAGNEQRHFKLFAYLHQKAGVRYYVKEGSYTYVYFVDRYVQTGQTQWLDSAATSVREQPSKPSAEMQREFGLWQQLRKLNGVAAAGQKT</sequence>
<dbReference type="Proteomes" id="UP000198697">
    <property type="component" value="Unassembled WGS sequence"/>
</dbReference>
<name>A0A1I0DC39_9BACT</name>
<evidence type="ECO:0000313" key="1">
    <source>
        <dbReference type="EMBL" id="SET29254.1"/>
    </source>
</evidence>
<accession>A0A1I0DC39</accession>
<reference evidence="2" key="1">
    <citation type="submission" date="2016-10" db="EMBL/GenBank/DDBJ databases">
        <authorList>
            <person name="Varghese N."/>
            <person name="Submissions S."/>
        </authorList>
    </citation>
    <scope>NUCLEOTIDE SEQUENCE [LARGE SCALE GENOMIC DNA]</scope>
    <source>
        <strain evidence="2">DSM 15310</strain>
    </source>
</reference>
<organism evidence="1 2">
    <name type="scientific">Hymenobacter actinosclerus</name>
    <dbReference type="NCBI Taxonomy" id="82805"/>
    <lineage>
        <taxon>Bacteria</taxon>
        <taxon>Pseudomonadati</taxon>
        <taxon>Bacteroidota</taxon>
        <taxon>Cytophagia</taxon>
        <taxon>Cytophagales</taxon>
        <taxon>Hymenobacteraceae</taxon>
        <taxon>Hymenobacter</taxon>
    </lineage>
</organism>
<keyword evidence="2" id="KW-1185">Reference proteome</keyword>
<dbReference type="STRING" id="82805.SAMN04487998_1325"/>
<dbReference type="AlphaFoldDB" id="A0A1I0DC39"/>